<proteinExistence type="predicted"/>
<evidence type="ECO:0000313" key="3">
    <source>
        <dbReference type="EMBL" id="KAG3211117.1"/>
    </source>
</evidence>
<comment type="caution">
    <text evidence="2">The sequence shown here is derived from an EMBL/GenBank/DDBJ whole genome shotgun (WGS) entry which is preliminary data.</text>
</comment>
<dbReference type="EMBL" id="RCMI01000985">
    <property type="protein sequence ID" value="KAG2892789.1"/>
    <property type="molecule type" value="Genomic_DNA"/>
</dbReference>
<dbReference type="Proteomes" id="UP000697107">
    <property type="component" value="Unassembled WGS sequence"/>
</dbReference>
<evidence type="ECO:0000313" key="2">
    <source>
        <dbReference type="EMBL" id="KAG2962788.1"/>
    </source>
</evidence>
<evidence type="ECO:0000313" key="1">
    <source>
        <dbReference type="EMBL" id="KAG2892789.1"/>
    </source>
</evidence>
<organism evidence="2 4">
    <name type="scientific">Phytophthora cactorum</name>
    <dbReference type="NCBI Taxonomy" id="29920"/>
    <lineage>
        <taxon>Eukaryota</taxon>
        <taxon>Sar</taxon>
        <taxon>Stramenopiles</taxon>
        <taxon>Oomycota</taxon>
        <taxon>Peronosporomycetes</taxon>
        <taxon>Peronosporales</taxon>
        <taxon>Peronosporaceae</taxon>
        <taxon>Phytophthora</taxon>
    </lineage>
</organism>
<dbReference type="EMBL" id="RCMV01000997">
    <property type="protein sequence ID" value="KAG3211117.1"/>
    <property type="molecule type" value="Genomic_DNA"/>
</dbReference>
<dbReference type="Proteomes" id="UP000774804">
    <property type="component" value="Unassembled WGS sequence"/>
</dbReference>
<dbReference type="VEuPathDB" id="FungiDB:PC110_g11107"/>
<evidence type="ECO:0000313" key="4">
    <source>
        <dbReference type="Proteomes" id="UP000697107"/>
    </source>
</evidence>
<reference evidence="2" key="1">
    <citation type="submission" date="2018-10" db="EMBL/GenBank/DDBJ databases">
        <title>Effector identification in a new, highly contiguous assembly of the strawberry crown rot pathogen Phytophthora cactorum.</title>
        <authorList>
            <person name="Armitage A.D."/>
            <person name="Nellist C.F."/>
            <person name="Bates H."/>
            <person name="Vickerstaff R.J."/>
            <person name="Harrison R.J."/>
        </authorList>
    </citation>
    <scope>NUCLEOTIDE SEQUENCE</scope>
    <source>
        <strain evidence="1">4032</strain>
        <strain evidence="2">P415</strain>
        <strain evidence="3">P421</strain>
    </source>
</reference>
<accession>A0A8T1EVI6</accession>
<dbReference type="Proteomes" id="UP000760860">
    <property type="component" value="Unassembled WGS sequence"/>
</dbReference>
<protein>
    <submittedName>
        <fullName evidence="2">Uncharacterized protein</fullName>
    </submittedName>
</protein>
<gene>
    <name evidence="1" type="ORF">PC115_g18678</name>
    <name evidence="2" type="ORF">PC118_g21243</name>
    <name evidence="3" type="ORF">PC129_g17893</name>
</gene>
<dbReference type="AlphaFoldDB" id="A0A8T1EVI6"/>
<dbReference type="EMBL" id="RCML01001415">
    <property type="protein sequence ID" value="KAG2962788.1"/>
    <property type="molecule type" value="Genomic_DNA"/>
</dbReference>
<sequence length="115" mass="12374">MPWRERPRWWGAGSPGGRIGNATAMAATVVAAGGWQPLTFCTDVRQRPVIVSAVSLLLHFCTTCCTAGTSHSHWLVATSRRVQAATGVNTLHAARAHTLRAARQRQPVGVSCCPW</sequence>
<name>A0A8T1EVI6_9STRA</name>